<feature type="domain" description="Alpha/beta hydrolase fold-3" evidence="2">
    <location>
        <begin position="105"/>
        <end position="315"/>
    </location>
</feature>
<dbReference type="InterPro" id="IPR050300">
    <property type="entry name" value="GDXG_lipolytic_enzyme"/>
</dbReference>
<organism evidence="3">
    <name type="scientific">Bionectria ochroleuca</name>
    <name type="common">Gliocladium roseum</name>
    <dbReference type="NCBI Taxonomy" id="29856"/>
    <lineage>
        <taxon>Eukaryota</taxon>
        <taxon>Fungi</taxon>
        <taxon>Dikarya</taxon>
        <taxon>Ascomycota</taxon>
        <taxon>Pezizomycotina</taxon>
        <taxon>Sordariomycetes</taxon>
        <taxon>Hypocreomycetidae</taxon>
        <taxon>Hypocreales</taxon>
        <taxon>Bionectriaceae</taxon>
        <taxon>Clonostachys</taxon>
    </lineage>
</organism>
<dbReference type="PANTHER" id="PTHR48081:SF8">
    <property type="entry name" value="ALPHA_BETA HYDROLASE FOLD-3 DOMAIN-CONTAINING PROTEIN-RELATED"/>
    <property type="match status" value="1"/>
</dbReference>
<dbReference type="EMBL" id="CDPU01000026">
    <property type="protein sequence ID" value="CEO52087.1"/>
    <property type="molecule type" value="Genomic_DNA"/>
</dbReference>
<dbReference type="AlphaFoldDB" id="A0A0B7K979"/>
<evidence type="ECO:0000259" key="2">
    <source>
        <dbReference type="Pfam" id="PF07859"/>
    </source>
</evidence>
<proteinExistence type="predicted"/>
<dbReference type="Pfam" id="PF07859">
    <property type="entry name" value="Abhydrolase_3"/>
    <property type="match status" value="1"/>
</dbReference>
<evidence type="ECO:0000313" key="3">
    <source>
        <dbReference type="EMBL" id="CEO52087.1"/>
    </source>
</evidence>
<evidence type="ECO:0000256" key="1">
    <source>
        <dbReference type="ARBA" id="ARBA00022801"/>
    </source>
</evidence>
<dbReference type="PANTHER" id="PTHR48081">
    <property type="entry name" value="AB HYDROLASE SUPERFAMILY PROTEIN C4A8.06C"/>
    <property type="match status" value="1"/>
</dbReference>
<sequence length="340" mass="37776">MLYKEKTEYTTADANFQPLPKHGHLSKMTPEFAELKDAIDQMFNPMWEITDMATLLKVGRTDPGTTYEDRGIVIEFIQFPASDGTLIELKIYRQPKVQENAALILRLHGGGWMVGCHETDGEENAQAAANHNVVVASVNYRMAPEFPFPQPLYDAYDALVWCKANAEKLGVNPERIILAGGSAGANLTAALALLARDNGITGILAQILHFPIICHPKFFPKDKYEFGSYVQNANASVLDAIKMEMALDTYIPDAKPDFRHSPILAESHKGLPPLLLQCAGLDPLRDEAIAYAEVVQEAGVEVEHYAYQGLPHHFHTVVPTVPECKAFYARYHAFLTKILQ</sequence>
<name>A0A0B7K979_BIOOC</name>
<accession>A0A0B7K979</accession>
<protein>
    <recommendedName>
        <fullName evidence="2">Alpha/beta hydrolase fold-3 domain-containing protein</fullName>
    </recommendedName>
</protein>
<dbReference type="Gene3D" id="3.40.50.1820">
    <property type="entry name" value="alpha/beta hydrolase"/>
    <property type="match status" value="1"/>
</dbReference>
<dbReference type="SUPFAM" id="SSF53474">
    <property type="entry name" value="alpha/beta-Hydrolases"/>
    <property type="match status" value="1"/>
</dbReference>
<gene>
    <name evidence="3" type="ORF">BN869_000008145_1</name>
</gene>
<dbReference type="GO" id="GO:0016787">
    <property type="term" value="F:hydrolase activity"/>
    <property type="evidence" value="ECO:0007669"/>
    <property type="project" value="UniProtKB-KW"/>
</dbReference>
<keyword evidence="1" id="KW-0378">Hydrolase</keyword>
<dbReference type="InterPro" id="IPR013094">
    <property type="entry name" value="AB_hydrolase_3"/>
</dbReference>
<dbReference type="InterPro" id="IPR029058">
    <property type="entry name" value="AB_hydrolase_fold"/>
</dbReference>
<reference evidence="3" key="1">
    <citation type="submission" date="2015-01" db="EMBL/GenBank/DDBJ databases">
        <authorList>
            <person name="Durling Mikael"/>
        </authorList>
    </citation>
    <scope>NUCLEOTIDE SEQUENCE</scope>
</reference>